<name>A0A098LJW0_9BACT</name>
<sequence length="327" mass="36428">MQQKINFRQKRDIGNIVNDTFLFLRENIKPLLRAIFFISGPFILLGGIAFGLYFLFIIKTPTIESTPDILIRRMSIQFILMYLLLIAGSMVFFVTIYTYIHIYINDGDVSLGEIWKGVKKRLFLAFKVFLGSVFLIALTFSIISGLFFLVALLGGLMGFFIGGGIMAVILGFLSSLLTMAPFFYVAVTLSILMSVCVFEQKGFWSGVGRAFSLISGRWWRTFGIVLAMSFICIGISMVFSLPMYVTLGIGKAFSNDGAEQAPAVFQIVTTVFSVLFMVGSYVVSSILLIGINFHYFSLVEEKDASGLLERIDSFGTVSAESRNAEEY</sequence>
<feature type="transmembrane region" description="Helical" evidence="1">
    <location>
        <begin position="179"/>
        <end position="198"/>
    </location>
</feature>
<gene>
    <name evidence="2" type="ORF">MYP_4466</name>
</gene>
<keyword evidence="3" id="KW-1185">Reference proteome</keyword>
<feature type="transmembrane region" description="Helical" evidence="1">
    <location>
        <begin position="122"/>
        <end position="140"/>
    </location>
</feature>
<proteinExistence type="predicted"/>
<feature type="transmembrane region" description="Helical" evidence="1">
    <location>
        <begin position="79"/>
        <end position="102"/>
    </location>
</feature>
<feature type="transmembrane region" description="Helical" evidence="1">
    <location>
        <begin position="34"/>
        <end position="58"/>
    </location>
</feature>
<feature type="transmembrane region" description="Helical" evidence="1">
    <location>
        <begin position="147"/>
        <end position="173"/>
    </location>
</feature>
<comment type="caution">
    <text evidence="2">The sequence shown here is derived from an EMBL/GenBank/DDBJ whole genome shotgun (WGS) entry which is preliminary data.</text>
</comment>
<evidence type="ECO:0000256" key="1">
    <source>
        <dbReference type="SAM" id="Phobius"/>
    </source>
</evidence>
<reference evidence="2 3" key="1">
    <citation type="submission" date="2014-09" db="EMBL/GenBank/DDBJ databases">
        <title>Sporocytophaga myxococcoides PG-01 genome sequencing.</title>
        <authorList>
            <person name="Liu L."/>
            <person name="Gao P.J."/>
            <person name="Chen G.J."/>
            <person name="Wang L.S."/>
        </authorList>
    </citation>
    <scope>NUCLEOTIDE SEQUENCE [LARGE SCALE GENOMIC DNA]</scope>
    <source>
        <strain evidence="2 3">PG-01</strain>
    </source>
</reference>
<evidence type="ECO:0008006" key="4">
    <source>
        <dbReference type="Google" id="ProtNLM"/>
    </source>
</evidence>
<feature type="transmembrane region" description="Helical" evidence="1">
    <location>
        <begin position="219"/>
        <end position="244"/>
    </location>
</feature>
<organism evidence="2 3">
    <name type="scientific">Sporocytophaga myxococcoides</name>
    <dbReference type="NCBI Taxonomy" id="153721"/>
    <lineage>
        <taxon>Bacteria</taxon>
        <taxon>Pseudomonadati</taxon>
        <taxon>Bacteroidota</taxon>
        <taxon>Cytophagia</taxon>
        <taxon>Cytophagales</taxon>
        <taxon>Cytophagaceae</taxon>
        <taxon>Sporocytophaga</taxon>
    </lineage>
</organism>
<dbReference type="STRING" id="153721.MYP_4466"/>
<dbReference type="EMBL" id="BBLT01000011">
    <property type="protein sequence ID" value="GAL87236.1"/>
    <property type="molecule type" value="Genomic_DNA"/>
</dbReference>
<evidence type="ECO:0000313" key="3">
    <source>
        <dbReference type="Proteomes" id="UP000030185"/>
    </source>
</evidence>
<dbReference type="RefSeq" id="WP_045468249.1">
    <property type="nucleotide sequence ID" value="NZ_BBLT01000011.1"/>
</dbReference>
<accession>A0A098LJW0</accession>
<keyword evidence="1" id="KW-0812">Transmembrane</keyword>
<keyword evidence="1" id="KW-0472">Membrane</keyword>
<evidence type="ECO:0000313" key="2">
    <source>
        <dbReference type="EMBL" id="GAL87236.1"/>
    </source>
</evidence>
<dbReference type="OrthoDB" id="1049480at2"/>
<dbReference type="AlphaFoldDB" id="A0A098LJW0"/>
<dbReference type="eggNOG" id="COG1377">
    <property type="taxonomic scope" value="Bacteria"/>
</dbReference>
<keyword evidence="1" id="KW-1133">Transmembrane helix</keyword>
<protein>
    <recommendedName>
        <fullName evidence="4">Glycerophosphoryl diester phosphodiesterase membrane domain-containing protein</fullName>
    </recommendedName>
</protein>
<dbReference type="Proteomes" id="UP000030185">
    <property type="component" value="Unassembled WGS sequence"/>
</dbReference>
<feature type="transmembrane region" description="Helical" evidence="1">
    <location>
        <begin position="264"/>
        <end position="289"/>
    </location>
</feature>